<organism evidence="1 2">
    <name type="scientific">Nitritalea halalkaliphila LW7</name>
    <dbReference type="NCBI Taxonomy" id="1189621"/>
    <lineage>
        <taxon>Bacteria</taxon>
        <taxon>Pseudomonadati</taxon>
        <taxon>Bacteroidota</taxon>
        <taxon>Cytophagia</taxon>
        <taxon>Cytophagales</taxon>
        <taxon>Cyclobacteriaceae</taxon>
        <taxon>Nitritalea</taxon>
    </lineage>
</organism>
<comment type="caution">
    <text evidence="1">The sequence shown here is derived from an EMBL/GenBank/DDBJ whole genome shotgun (WGS) entry which is preliminary data.</text>
</comment>
<sequence length="48" mass="5503">MHIAAGDPKRGFRATTLQGLHPKTKIHWGPMEAESQALLQDFFKRKRT</sequence>
<evidence type="ECO:0000313" key="2">
    <source>
        <dbReference type="Proteomes" id="UP000005551"/>
    </source>
</evidence>
<name>I5BVV6_9BACT</name>
<evidence type="ECO:0000313" key="1">
    <source>
        <dbReference type="EMBL" id="EIM73708.1"/>
    </source>
</evidence>
<proteinExistence type="predicted"/>
<keyword evidence="2" id="KW-1185">Reference proteome</keyword>
<dbReference type="STRING" id="1189621.A3SI_17484"/>
<dbReference type="Proteomes" id="UP000005551">
    <property type="component" value="Unassembled WGS sequence"/>
</dbReference>
<gene>
    <name evidence="1" type="ORF">A3SI_17484</name>
</gene>
<protein>
    <submittedName>
        <fullName evidence="1">Cmp/dcmp deaminase zinc-binding protein</fullName>
    </submittedName>
</protein>
<accession>I5BVV6</accession>
<reference evidence="1 2" key="1">
    <citation type="submission" date="2012-05" db="EMBL/GenBank/DDBJ databases">
        <title>Genome sequence of Nitritalea halalkaliphila LW7.</title>
        <authorList>
            <person name="Jangir P.K."/>
            <person name="Singh A."/>
            <person name="Shivaji S."/>
            <person name="Sharma R."/>
        </authorList>
    </citation>
    <scope>NUCLEOTIDE SEQUENCE [LARGE SCALE GENOMIC DNA]</scope>
    <source>
        <strain evidence="1 2">LW7</strain>
    </source>
</reference>
<dbReference type="AlphaFoldDB" id="I5BVV6"/>
<dbReference type="EMBL" id="AJYA01000057">
    <property type="protein sequence ID" value="EIM73708.1"/>
    <property type="molecule type" value="Genomic_DNA"/>
</dbReference>